<keyword evidence="1" id="KW-0547">Nucleotide-binding</keyword>
<reference evidence="3 4" key="1">
    <citation type="submission" date="2019-06" db="EMBL/GenBank/DDBJ databases">
        <title>Sequencing the genomes of 1000 actinobacteria strains.</title>
        <authorList>
            <person name="Klenk H.-P."/>
        </authorList>
    </citation>
    <scope>NUCLEOTIDE SEQUENCE [LARGE SCALE GENOMIC DNA]</scope>
    <source>
        <strain evidence="3 4">DSM 43186</strain>
    </source>
</reference>
<dbReference type="InterPro" id="IPR048936">
    <property type="entry name" value="MvdD-like_ATPgrasp"/>
</dbReference>
<dbReference type="PANTHER" id="PTHR21621">
    <property type="entry name" value="RIBOSOMAL PROTEIN S6 MODIFICATION PROTEIN"/>
    <property type="match status" value="1"/>
</dbReference>
<dbReference type="Gene3D" id="3.30.470.20">
    <property type="entry name" value="ATP-grasp fold, B domain"/>
    <property type="match status" value="1"/>
</dbReference>
<evidence type="ECO:0000259" key="2">
    <source>
        <dbReference type="PROSITE" id="PS50975"/>
    </source>
</evidence>
<evidence type="ECO:0000256" key="1">
    <source>
        <dbReference type="PROSITE-ProRule" id="PRU00409"/>
    </source>
</evidence>
<gene>
    <name evidence="3" type="ORF">FHX40_4473</name>
</gene>
<keyword evidence="1" id="KW-0067">ATP-binding</keyword>
<keyword evidence="4" id="KW-1185">Reference proteome</keyword>
<dbReference type="EMBL" id="VFPQ01000001">
    <property type="protein sequence ID" value="TQM77702.1"/>
    <property type="molecule type" value="Genomic_DNA"/>
</dbReference>
<accession>A0A543J4F9</accession>
<dbReference type="RefSeq" id="WP_170198929.1">
    <property type="nucleotide sequence ID" value="NZ_BMPV01000002.1"/>
</dbReference>
<name>A0A543J4F9_9ACTN</name>
<comment type="caution">
    <text evidence="3">The sequence shown here is derived from an EMBL/GenBank/DDBJ whole genome shotgun (WGS) entry which is preliminary data.</text>
</comment>
<dbReference type="GO" id="GO:0046872">
    <property type="term" value="F:metal ion binding"/>
    <property type="evidence" value="ECO:0007669"/>
    <property type="project" value="InterPro"/>
</dbReference>
<dbReference type="GO" id="GO:0009432">
    <property type="term" value="P:SOS response"/>
    <property type="evidence" value="ECO:0007669"/>
    <property type="project" value="TreeGrafter"/>
</dbReference>
<evidence type="ECO:0000313" key="3">
    <source>
        <dbReference type="EMBL" id="TQM77702.1"/>
    </source>
</evidence>
<dbReference type="Proteomes" id="UP000319213">
    <property type="component" value="Unassembled WGS sequence"/>
</dbReference>
<proteinExistence type="predicted"/>
<organism evidence="3 4">
    <name type="scientific">Thermopolyspora flexuosa</name>
    <dbReference type="NCBI Taxonomy" id="103836"/>
    <lineage>
        <taxon>Bacteria</taxon>
        <taxon>Bacillati</taxon>
        <taxon>Actinomycetota</taxon>
        <taxon>Actinomycetes</taxon>
        <taxon>Streptosporangiales</taxon>
        <taxon>Streptosporangiaceae</taxon>
        <taxon>Thermopolyspora</taxon>
    </lineage>
</organism>
<dbReference type="PROSITE" id="PS50975">
    <property type="entry name" value="ATP_GRASP"/>
    <property type="match status" value="1"/>
</dbReference>
<dbReference type="GO" id="GO:0005524">
    <property type="term" value="F:ATP binding"/>
    <property type="evidence" value="ECO:0007669"/>
    <property type="project" value="UniProtKB-UniRule"/>
</dbReference>
<feature type="domain" description="ATP-grasp" evidence="2">
    <location>
        <begin position="137"/>
        <end position="325"/>
    </location>
</feature>
<dbReference type="GO" id="GO:0005737">
    <property type="term" value="C:cytoplasm"/>
    <property type="evidence" value="ECO:0007669"/>
    <property type="project" value="TreeGrafter"/>
</dbReference>
<protein>
    <submittedName>
        <fullName evidence="3">ATP-grasp ribosomal peptide maturase</fullName>
    </submittedName>
</protein>
<dbReference type="SUPFAM" id="SSF56059">
    <property type="entry name" value="Glutathione synthetase ATP-binding domain-like"/>
    <property type="match status" value="1"/>
</dbReference>
<dbReference type="Pfam" id="PF21068">
    <property type="entry name" value="ATPgraspMvdD"/>
    <property type="match status" value="1"/>
</dbReference>
<dbReference type="InterPro" id="IPR011761">
    <property type="entry name" value="ATP-grasp"/>
</dbReference>
<dbReference type="PANTHER" id="PTHR21621:SF0">
    <property type="entry name" value="BETA-CITRYLGLUTAMATE SYNTHASE B-RELATED"/>
    <property type="match status" value="1"/>
</dbReference>
<sequence>MPEINLARPRVLVLTQPDDVHADRVIGELRARGTSVARFDLADYPMAATLTATLTGDRPWRAALRHGETVVDLAEVRGVYYRRPRAFGLPDALKGLEREFALAETRRGIGGLLRSLPARWVSHPEKLTTAQYKPLQLTVARRRGLRVPDTLVTNDPDAARAFLRERDRVVYKSLSGRPVAKGARVPQVVMTTEITDEHAAHLDRVRVTPCLFQEYVKKDHEIRAVVVGREVFAAAVDSQASAHTAVDWRFDAPGLDWSACELPEPVARACVEVVADLGLAFGAVDLIVTPAGDHVFLEVNGNGQWLWLEEEAGLPIGAAIANLLAGEGP</sequence>
<dbReference type="AlphaFoldDB" id="A0A543J4F9"/>
<dbReference type="GO" id="GO:0018169">
    <property type="term" value="F:ribosomal S6-glutamic acid ligase activity"/>
    <property type="evidence" value="ECO:0007669"/>
    <property type="project" value="TreeGrafter"/>
</dbReference>
<evidence type="ECO:0000313" key="4">
    <source>
        <dbReference type="Proteomes" id="UP000319213"/>
    </source>
</evidence>